<evidence type="ECO:0000256" key="1">
    <source>
        <dbReference type="SAM" id="SignalP"/>
    </source>
</evidence>
<accession>A0A6B0UCI3</accession>
<evidence type="ECO:0008006" key="3">
    <source>
        <dbReference type="Google" id="ProtNLM"/>
    </source>
</evidence>
<feature type="signal peptide" evidence="1">
    <location>
        <begin position="1"/>
        <end position="18"/>
    </location>
</feature>
<feature type="chain" id="PRO_5025487608" description="Secreted protein" evidence="1">
    <location>
        <begin position="19"/>
        <end position="92"/>
    </location>
</feature>
<dbReference type="AlphaFoldDB" id="A0A6B0UCI3"/>
<keyword evidence="1" id="KW-0732">Signal</keyword>
<protein>
    <recommendedName>
        <fullName evidence="3">Secreted protein</fullName>
    </recommendedName>
</protein>
<name>A0A6B0UCI3_IXORI</name>
<evidence type="ECO:0000313" key="2">
    <source>
        <dbReference type="EMBL" id="MXU86660.1"/>
    </source>
</evidence>
<sequence length="92" mass="10038">MSLSILLMQMQMASFSCTACLRSCSVFRHTPSAASMKRTTPSQSLMAAVTSSEKLTCPGVSKTFMMYDFCFRSCRRSVTGLALMLTPLSCSV</sequence>
<proteinExistence type="predicted"/>
<dbReference type="EMBL" id="GIFC01004577">
    <property type="protein sequence ID" value="MXU86660.1"/>
    <property type="molecule type" value="Transcribed_RNA"/>
</dbReference>
<organism evidence="2">
    <name type="scientific">Ixodes ricinus</name>
    <name type="common">Common tick</name>
    <name type="synonym">Acarus ricinus</name>
    <dbReference type="NCBI Taxonomy" id="34613"/>
    <lineage>
        <taxon>Eukaryota</taxon>
        <taxon>Metazoa</taxon>
        <taxon>Ecdysozoa</taxon>
        <taxon>Arthropoda</taxon>
        <taxon>Chelicerata</taxon>
        <taxon>Arachnida</taxon>
        <taxon>Acari</taxon>
        <taxon>Parasitiformes</taxon>
        <taxon>Ixodida</taxon>
        <taxon>Ixodoidea</taxon>
        <taxon>Ixodidae</taxon>
        <taxon>Ixodinae</taxon>
        <taxon>Ixodes</taxon>
    </lineage>
</organism>
<reference evidence="2" key="1">
    <citation type="submission" date="2019-12" db="EMBL/GenBank/DDBJ databases">
        <title>An insight into the sialome of adult female Ixodes ricinus ticks feeding for 6 days.</title>
        <authorList>
            <person name="Perner J."/>
            <person name="Ribeiro J.M.C."/>
        </authorList>
    </citation>
    <scope>NUCLEOTIDE SEQUENCE</scope>
    <source>
        <strain evidence="2">Semi-engorged</strain>
        <tissue evidence="2">Salivary glands</tissue>
    </source>
</reference>